<accession>A0AAV5INL2</accession>
<keyword evidence="2" id="KW-1185">Reference proteome</keyword>
<proteinExistence type="predicted"/>
<comment type="caution">
    <text evidence="1">The sequence shown here is derived from an EMBL/GenBank/DDBJ whole genome shotgun (WGS) entry which is preliminary data.</text>
</comment>
<dbReference type="Proteomes" id="UP001054252">
    <property type="component" value="Unassembled WGS sequence"/>
</dbReference>
<evidence type="ECO:0000313" key="2">
    <source>
        <dbReference type="Proteomes" id="UP001054252"/>
    </source>
</evidence>
<reference evidence="1 2" key="1">
    <citation type="journal article" date="2021" name="Commun. Biol.">
        <title>The genome of Shorea leprosula (Dipterocarpaceae) highlights the ecological relevance of drought in aseasonal tropical rainforests.</title>
        <authorList>
            <person name="Ng K.K.S."/>
            <person name="Kobayashi M.J."/>
            <person name="Fawcett J.A."/>
            <person name="Hatakeyama M."/>
            <person name="Paape T."/>
            <person name="Ng C.H."/>
            <person name="Ang C.C."/>
            <person name="Tnah L.H."/>
            <person name="Lee C.T."/>
            <person name="Nishiyama T."/>
            <person name="Sese J."/>
            <person name="O'Brien M.J."/>
            <person name="Copetti D."/>
            <person name="Mohd Noor M.I."/>
            <person name="Ong R.C."/>
            <person name="Putra M."/>
            <person name="Sireger I.Z."/>
            <person name="Indrioko S."/>
            <person name="Kosugi Y."/>
            <person name="Izuno A."/>
            <person name="Isagi Y."/>
            <person name="Lee S.L."/>
            <person name="Shimizu K.K."/>
        </authorList>
    </citation>
    <scope>NUCLEOTIDE SEQUENCE [LARGE SCALE GENOMIC DNA]</scope>
    <source>
        <strain evidence="1">214</strain>
    </source>
</reference>
<gene>
    <name evidence="1" type="ORF">SLEP1_g14039</name>
</gene>
<dbReference type="EMBL" id="BPVZ01000017">
    <property type="protein sequence ID" value="GKV01489.1"/>
    <property type="molecule type" value="Genomic_DNA"/>
</dbReference>
<protein>
    <submittedName>
        <fullName evidence="1">Uncharacterized protein</fullName>
    </submittedName>
</protein>
<sequence length="79" mass="9413">MFVFEPSLSVYDETLEETQDYSSHPFRRAGLLEYVLQGNLRANSTDLQPGFGHATWLRRTLSWKLKFSFLRNYLKFNNY</sequence>
<organism evidence="1 2">
    <name type="scientific">Rubroshorea leprosula</name>
    <dbReference type="NCBI Taxonomy" id="152421"/>
    <lineage>
        <taxon>Eukaryota</taxon>
        <taxon>Viridiplantae</taxon>
        <taxon>Streptophyta</taxon>
        <taxon>Embryophyta</taxon>
        <taxon>Tracheophyta</taxon>
        <taxon>Spermatophyta</taxon>
        <taxon>Magnoliopsida</taxon>
        <taxon>eudicotyledons</taxon>
        <taxon>Gunneridae</taxon>
        <taxon>Pentapetalae</taxon>
        <taxon>rosids</taxon>
        <taxon>malvids</taxon>
        <taxon>Malvales</taxon>
        <taxon>Dipterocarpaceae</taxon>
        <taxon>Rubroshorea</taxon>
    </lineage>
</organism>
<dbReference type="AlphaFoldDB" id="A0AAV5INL2"/>
<name>A0AAV5INL2_9ROSI</name>
<evidence type="ECO:0000313" key="1">
    <source>
        <dbReference type="EMBL" id="GKV01489.1"/>
    </source>
</evidence>